<evidence type="ECO:0000313" key="7">
    <source>
        <dbReference type="Proteomes" id="UP000075243"/>
    </source>
</evidence>
<dbReference type="Gene3D" id="3.40.50.2000">
    <property type="entry name" value="Glycogen Phosphorylase B"/>
    <property type="match status" value="2"/>
</dbReference>
<dbReference type="Gramene" id="C.cajan_33079.t">
    <property type="protein sequence ID" value="C.cajan_33079.t"/>
    <property type="gene ID" value="C.cajan_33079"/>
</dbReference>
<dbReference type="SUPFAM" id="SSF53756">
    <property type="entry name" value="UDP-Glycosyltransferase/glycogen phosphorylase"/>
    <property type="match status" value="1"/>
</dbReference>
<dbReference type="PROSITE" id="PS00375">
    <property type="entry name" value="UDPGT"/>
    <property type="match status" value="1"/>
</dbReference>
<dbReference type="InterPro" id="IPR002213">
    <property type="entry name" value="UDP_glucos_trans"/>
</dbReference>
<evidence type="ECO:0000256" key="1">
    <source>
        <dbReference type="ARBA" id="ARBA00009995"/>
    </source>
</evidence>
<keyword evidence="3 4" id="KW-0808">Transferase</keyword>
<reference evidence="6" key="1">
    <citation type="journal article" date="2012" name="Nat. Biotechnol.">
        <title>Draft genome sequence of pigeonpea (Cajanus cajan), an orphan legume crop of resource-poor farmers.</title>
        <authorList>
            <person name="Varshney R.K."/>
            <person name="Chen W."/>
            <person name="Li Y."/>
            <person name="Bharti A.K."/>
            <person name="Saxena R.K."/>
            <person name="Schlueter J.A."/>
            <person name="Donoghue M.T."/>
            <person name="Azam S."/>
            <person name="Fan G."/>
            <person name="Whaley A.M."/>
            <person name="Farmer A.D."/>
            <person name="Sheridan J."/>
            <person name="Iwata A."/>
            <person name="Tuteja R."/>
            <person name="Penmetsa R.V."/>
            <person name="Wu W."/>
            <person name="Upadhyaya H.D."/>
            <person name="Yang S.P."/>
            <person name="Shah T."/>
            <person name="Saxena K.B."/>
            <person name="Michael T."/>
            <person name="McCombie W.R."/>
            <person name="Yang B."/>
            <person name="Zhang G."/>
            <person name="Yang H."/>
            <person name="Wang J."/>
            <person name="Spillane C."/>
            <person name="Cook D.R."/>
            <person name="May G.D."/>
            <person name="Xu X."/>
            <person name="Jackson S.A."/>
        </authorList>
    </citation>
    <scope>NUCLEOTIDE SEQUENCE [LARGE SCALE GENOMIC DNA]</scope>
</reference>
<dbReference type="InterPro" id="IPR035595">
    <property type="entry name" value="UDP_glycos_trans_CS"/>
</dbReference>
<proteinExistence type="inferred from homology"/>
<dbReference type="GO" id="GO:0035251">
    <property type="term" value="F:UDP-glucosyltransferase activity"/>
    <property type="evidence" value="ECO:0007669"/>
    <property type="project" value="InterPro"/>
</dbReference>
<evidence type="ECO:0000256" key="5">
    <source>
        <dbReference type="RuleBase" id="RU362057"/>
    </source>
</evidence>
<keyword evidence="2 4" id="KW-0328">Glycosyltransferase</keyword>
<comment type="similarity">
    <text evidence="1 4">Belongs to the UDP-glycosyltransferase family.</text>
</comment>
<protein>
    <recommendedName>
        <fullName evidence="5">Glycosyltransferase</fullName>
        <ecNumber evidence="5">2.4.1.-</ecNumber>
    </recommendedName>
</protein>
<dbReference type="OMA" id="ENAMAAW"/>
<evidence type="ECO:0000256" key="2">
    <source>
        <dbReference type="ARBA" id="ARBA00022676"/>
    </source>
</evidence>
<dbReference type="FunFam" id="3.40.50.2000:FF:000020">
    <property type="entry name" value="Glycosyltransferase"/>
    <property type="match status" value="1"/>
</dbReference>
<sequence>MTQETIVLYPSPGIDHIISMVELAKLLQKQHPYSITILLTTGLLDHHSIDTYIRHISASHPISFLRLPHIIPIAVAAPGTSFPAKAFDFIKRNTPHVASTLAEISNTAIVKAMVIDLFNSSVEEIASSAGIPLYYFFTSGIAVLALFSYFPTLHQETSMSFKDMVGKEVRVPGNASLKTMHMREDPAYWDMLEFCTRLTRASGIMVNSFAELEPLAVRAVAEGTCFPNPKKPPPVYYIGPLIAESQQSDEARDSKQCLSWLDEQPPRSVVFLCFGSLGSFSVSQLSEIAKGLERSGHRFLWVVKRPTQEEGTNLVHDTKGEFDPSSVLPNGFMERTKERGLVVSSWAPQVKVLSHDSVGGFVTHCGWNSVLEGVVAGVPMVAWPLYAEQHVNKHVMVMVTEMKAAVAVERREEDGLVSGEEVEKRVREVMESEEMRERSLKLKCMALDAVGEFGSSTKVLANLVQTWTRVEDKI</sequence>
<dbReference type="CDD" id="cd03784">
    <property type="entry name" value="GT1_Gtf-like"/>
    <property type="match status" value="1"/>
</dbReference>
<dbReference type="Pfam" id="PF00201">
    <property type="entry name" value="UDPGT"/>
    <property type="match status" value="1"/>
</dbReference>
<dbReference type="PANTHER" id="PTHR48048:SF30">
    <property type="entry name" value="GLYCOSYLTRANSFERASE"/>
    <property type="match status" value="1"/>
</dbReference>
<dbReference type="EC" id="2.4.1.-" evidence="5"/>
<dbReference type="PANTHER" id="PTHR48048">
    <property type="entry name" value="GLYCOSYLTRANSFERASE"/>
    <property type="match status" value="1"/>
</dbReference>
<dbReference type="Proteomes" id="UP000075243">
    <property type="component" value="Unassembled WGS sequence"/>
</dbReference>
<evidence type="ECO:0000256" key="3">
    <source>
        <dbReference type="ARBA" id="ARBA00022679"/>
    </source>
</evidence>
<evidence type="ECO:0000256" key="4">
    <source>
        <dbReference type="RuleBase" id="RU003718"/>
    </source>
</evidence>
<organism evidence="6 7">
    <name type="scientific">Cajanus cajan</name>
    <name type="common">Pigeon pea</name>
    <name type="synonym">Cajanus indicus</name>
    <dbReference type="NCBI Taxonomy" id="3821"/>
    <lineage>
        <taxon>Eukaryota</taxon>
        <taxon>Viridiplantae</taxon>
        <taxon>Streptophyta</taxon>
        <taxon>Embryophyta</taxon>
        <taxon>Tracheophyta</taxon>
        <taxon>Spermatophyta</taxon>
        <taxon>Magnoliopsida</taxon>
        <taxon>eudicotyledons</taxon>
        <taxon>Gunneridae</taxon>
        <taxon>Pentapetalae</taxon>
        <taxon>rosids</taxon>
        <taxon>fabids</taxon>
        <taxon>Fabales</taxon>
        <taxon>Fabaceae</taxon>
        <taxon>Papilionoideae</taxon>
        <taxon>50 kb inversion clade</taxon>
        <taxon>NPAAA clade</taxon>
        <taxon>indigoferoid/millettioid clade</taxon>
        <taxon>Phaseoleae</taxon>
        <taxon>Cajanus</taxon>
    </lineage>
</organism>
<dbReference type="InterPro" id="IPR050481">
    <property type="entry name" value="UDP-glycosyltransf_plant"/>
</dbReference>
<gene>
    <name evidence="6" type="ORF">KK1_037405</name>
</gene>
<dbReference type="EMBL" id="KQ483786">
    <property type="protein sequence ID" value="KYP41240.1"/>
    <property type="molecule type" value="Genomic_DNA"/>
</dbReference>
<keyword evidence="7" id="KW-1185">Reference proteome</keyword>
<evidence type="ECO:0000313" key="6">
    <source>
        <dbReference type="EMBL" id="KYP41240.1"/>
    </source>
</evidence>
<dbReference type="AlphaFoldDB" id="A0A151RF42"/>
<accession>A0A151RF42</accession>
<name>A0A151RF42_CAJCA</name>